<name>A0A4S8LVS1_DENBC</name>
<keyword evidence="2" id="KW-1185">Reference proteome</keyword>
<gene>
    <name evidence="1" type="ORF">K435DRAFT_779726</name>
</gene>
<organism evidence="1 2">
    <name type="scientific">Dendrothele bispora (strain CBS 962.96)</name>
    <dbReference type="NCBI Taxonomy" id="1314807"/>
    <lineage>
        <taxon>Eukaryota</taxon>
        <taxon>Fungi</taxon>
        <taxon>Dikarya</taxon>
        <taxon>Basidiomycota</taxon>
        <taxon>Agaricomycotina</taxon>
        <taxon>Agaricomycetes</taxon>
        <taxon>Agaricomycetidae</taxon>
        <taxon>Agaricales</taxon>
        <taxon>Agaricales incertae sedis</taxon>
        <taxon>Dendrothele</taxon>
    </lineage>
</organism>
<evidence type="ECO:0000313" key="1">
    <source>
        <dbReference type="EMBL" id="THU93702.1"/>
    </source>
</evidence>
<evidence type="ECO:0000313" key="2">
    <source>
        <dbReference type="Proteomes" id="UP000297245"/>
    </source>
</evidence>
<reference evidence="1 2" key="1">
    <citation type="journal article" date="2019" name="Nat. Ecol. Evol.">
        <title>Megaphylogeny resolves global patterns of mushroom evolution.</title>
        <authorList>
            <person name="Varga T."/>
            <person name="Krizsan K."/>
            <person name="Foldi C."/>
            <person name="Dima B."/>
            <person name="Sanchez-Garcia M."/>
            <person name="Sanchez-Ramirez S."/>
            <person name="Szollosi G.J."/>
            <person name="Szarkandi J.G."/>
            <person name="Papp V."/>
            <person name="Albert L."/>
            <person name="Andreopoulos W."/>
            <person name="Angelini C."/>
            <person name="Antonin V."/>
            <person name="Barry K.W."/>
            <person name="Bougher N.L."/>
            <person name="Buchanan P."/>
            <person name="Buyck B."/>
            <person name="Bense V."/>
            <person name="Catcheside P."/>
            <person name="Chovatia M."/>
            <person name="Cooper J."/>
            <person name="Damon W."/>
            <person name="Desjardin D."/>
            <person name="Finy P."/>
            <person name="Geml J."/>
            <person name="Haridas S."/>
            <person name="Hughes K."/>
            <person name="Justo A."/>
            <person name="Karasinski D."/>
            <person name="Kautmanova I."/>
            <person name="Kiss B."/>
            <person name="Kocsube S."/>
            <person name="Kotiranta H."/>
            <person name="LaButti K.M."/>
            <person name="Lechner B.E."/>
            <person name="Liimatainen K."/>
            <person name="Lipzen A."/>
            <person name="Lukacs Z."/>
            <person name="Mihaltcheva S."/>
            <person name="Morgado L.N."/>
            <person name="Niskanen T."/>
            <person name="Noordeloos M.E."/>
            <person name="Ohm R.A."/>
            <person name="Ortiz-Santana B."/>
            <person name="Ovrebo C."/>
            <person name="Racz N."/>
            <person name="Riley R."/>
            <person name="Savchenko A."/>
            <person name="Shiryaev A."/>
            <person name="Soop K."/>
            <person name="Spirin V."/>
            <person name="Szebenyi C."/>
            <person name="Tomsovsky M."/>
            <person name="Tulloss R.E."/>
            <person name="Uehling J."/>
            <person name="Grigoriev I.V."/>
            <person name="Vagvolgyi C."/>
            <person name="Papp T."/>
            <person name="Martin F.M."/>
            <person name="Miettinen O."/>
            <person name="Hibbett D.S."/>
            <person name="Nagy L.G."/>
        </authorList>
    </citation>
    <scope>NUCLEOTIDE SEQUENCE [LARGE SCALE GENOMIC DNA]</scope>
    <source>
        <strain evidence="1 2">CBS 962.96</strain>
    </source>
</reference>
<protein>
    <submittedName>
        <fullName evidence="1">Uncharacterized protein</fullName>
    </submittedName>
</protein>
<dbReference type="AlphaFoldDB" id="A0A4S8LVS1"/>
<proteinExistence type="predicted"/>
<sequence length="104" mass="12079">MRSNASVFLKKLWIRASLNEFYTEALDKYADENAINPEAERKLVRRTDRLMIPLKATYPSYACFSMSTNDSGFPLRYLVPKPIYIFNSEFRQCVLVSVELINTS</sequence>
<accession>A0A4S8LVS1</accession>
<dbReference type="EMBL" id="ML179242">
    <property type="protein sequence ID" value="THU93702.1"/>
    <property type="molecule type" value="Genomic_DNA"/>
</dbReference>
<dbReference type="Proteomes" id="UP000297245">
    <property type="component" value="Unassembled WGS sequence"/>
</dbReference>